<sequence length="254" mass="27941">MKSFVRFATTLIATTLLFGCGGSDSSNTLDELNKNRAKWENANIDSYQFEFRVVCFCLEDITLPRVVLVEGNQVVSQTIIESHVALPLDSANTESIDSLFDLIALEESRAESISVEYDEELGFPTKIDVDINEQTADDEYILYVSNVISAEDVSCTTTVESGLVLSITDQSTQMPAACGVTVTTTEGAYTESVTNDEAACEDSEEISMLQERPGFYALTVEKTGYQDYLMEDLGIGSDLCHVLTREVNVELIPE</sequence>
<dbReference type="EMBL" id="CP018024">
    <property type="protein sequence ID" value="APD90174.1"/>
    <property type="molecule type" value="Genomic_DNA"/>
</dbReference>
<protein>
    <recommendedName>
        <fullName evidence="3">Carboxypeptidase regulatory-like domain-containing protein</fullName>
    </recommendedName>
</protein>
<dbReference type="RefSeq" id="WP_071959372.1">
    <property type="nucleotide sequence ID" value="NZ_CP018024.1"/>
</dbReference>
<dbReference type="Pfam" id="PF19671">
    <property type="entry name" value="DUF6174"/>
    <property type="match status" value="1"/>
</dbReference>
<evidence type="ECO:0000313" key="1">
    <source>
        <dbReference type="EMBL" id="APD90174.1"/>
    </source>
</evidence>
<proteinExistence type="predicted"/>
<dbReference type="AlphaFoldDB" id="A0AAC9JAL6"/>
<dbReference type="Proteomes" id="UP000182101">
    <property type="component" value="Chromosome"/>
</dbReference>
<organism evidence="1 2">
    <name type="scientific">Alteromonas mediterranea</name>
    <dbReference type="NCBI Taxonomy" id="314275"/>
    <lineage>
        <taxon>Bacteria</taxon>
        <taxon>Pseudomonadati</taxon>
        <taxon>Pseudomonadota</taxon>
        <taxon>Gammaproteobacteria</taxon>
        <taxon>Alteromonadales</taxon>
        <taxon>Alteromonadaceae</taxon>
        <taxon>Alteromonas/Salinimonas group</taxon>
        <taxon>Alteromonas</taxon>
    </lineage>
</organism>
<accession>A0AAC9JAL6</accession>
<evidence type="ECO:0008006" key="3">
    <source>
        <dbReference type="Google" id="ProtNLM"/>
    </source>
</evidence>
<dbReference type="PROSITE" id="PS51257">
    <property type="entry name" value="PROKAR_LIPOPROTEIN"/>
    <property type="match status" value="1"/>
</dbReference>
<dbReference type="InterPro" id="IPR046172">
    <property type="entry name" value="DUF6174"/>
</dbReference>
<evidence type="ECO:0000313" key="2">
    <source>
        <dbReference type="Proteomes" id="UP000182101"/>
    </source>
</evidence>
<reference evidence="1 2" key="1">
    <citation type="submission" date="2016-11" db="EMBL/GenBank/DDBJ databases">
        <title>Networking in microbes: conjugative elements and plasmids in the genus Alteromonas.</title>
        <authorList>
            <person name="Lopez-Perez M."/>
            <person name="Ramon-Marco N."/>
            <person name="Rodriguez-Valera F."/>
        </authorList>
    </citation>
    <scope>NUCLEOTIDE SEQUENCE [LARGE SCALE GENOMIC DNA]</scope>
    <source>
        <strain evidence="1 2">CP48</strain>
    </source>
</reference>
<name>A0AAC9JAL6_9ALTE</name>
<gene>
    <name evidence="1" type="ORF">BM524_10425</name>
</gene>